<comment type="caution">
    <text evidence="8">The sequence shown here is derived from an EMBL/GenBank/DDBJ whole genome shotgun (WGS) entry which is preliminary data.</text>
</comment>
<dbReference type="GO" id="GO:0016020">
    <property type="term" value="C:membrane"/>
    <property type="evidence" value="ECO:0007669"/>
    <property type="project" value="UniProtKB-SubCell"/>
</dbReference>
<evidence type="ECO:0000256" key="3">
    <source>
        <dbReference type="ARBA" id="ARBA00022989"/>
    </source>
</evidence>
<evidence type="ECO:0000313" key="8">
    <source>
        <dbReference type="EMBL" id="OYX06379.1"/>
    </source>
</evidence>
<dbReference type="SUPFAM" id="SSF54427">
    <property type="entry name" value="NTF2-like"/>
    <property type="match status" value="1"/>
</dbReference>
<dbReference type="Gene3D" id="3.10.450.230">
    <property type="entry name" value="VirB8 protein"/>
    <property type="match status" value="1"/>
</dbReference>
<keyword evidence="2 6" id="KW-0812">Transmembrane</keyword>
<sequence length="257" mass="28257">MVFKRTPQRYGLTPDAETPYQRAGQAWDERIGSARAQAHSWRLSSFAAQALALVLAGGLIWLAGQSRVEPYVVEIDRLGEPRAIGPVEQNYQPDDTVVAAQLRRFITDVRSLSTDPIIVRERWLDAYDLSSARGDTFLDAHARANDPLTAIGARSVLVQVTSVVRASPTSFQVKWEERTYERGSLAKTERWTAILTLIRQKPKTKAELNRNPLGLFVDAVDWAQEADTRPVAPPSALPPPAAGVATPAAPLQGDLQP</sequence>
<proteinExistence type="predicted"/>
<evidence type="ECO:0000259" key="7">
    <source>
        <dbReference type="Pfam" id="PF04335"/>
    </source>
</evidence>
<name>A0A258DF41_CAUVI</name>
<dbReference type="EMBL" id="NCDQ01000005">
    <property type="protein sequence ID" value="OYX06379.1"/>
    <property type="molecule type" value="Genomic_DNA"/>
</dbReference>
<dbReference type="InterPro" id="IPR007430">
    <property type="entry name" value="VirB8"/>
</dbReference>
<evidence type="ECO:0000313" key="9">
    <source>
        <dbReference type="Proteomes" id="UP000215616"/>
    </source>
</evidence>
<feature type="region of interest" description="Disordered" evidence="5">
    <location>
        <begin position="227"/>
        <end position="257"/>
    </location>
</feature>
<feature type="transmembrane region" description="Helical" evidence="6">
    <location>
        <begin position="43"/>
        <end position="64"/>
    </location>
</feature>
<feature type="domain" description="Bacterial virulence protein VirB8" evidence="7">
    <location>
        <begin position="22"/>
        <end position="225"/>
    </location>
</feature>
<evidence type="ECO:0000256" key="5">
    <source>
        <dbReference type="SAM" id="MobiDB-lite"/>
    </source>
</evidence>
<dbReference type="InterPro" id="IPR032710">
    <property type="entry name" value="NTF2-like_dom_sf"/>
</dbReference>
<reference evidence="8 9" key="1">
    <citation type="submission" date="2017-03" db="EMBL/GenBank/DDBJ databases">
        <title>Lifting the veil on microbial sulfur biogeochemistry in mining wastewaters.</title>
        <authorList>
            <person name="Kantor R.S."/>
            <person name="Colenbrander Nelson T."/>
            <person name="Marshall S."/>
            <person name="Bennett D."/>
            <person name="Apte S."/>
            <person name="Camacho D."/>
            <person name="Thomas B.C."/>
            <person name="Warren L.A."/>
            <person name="Banfield J.F."/>
        </authorList>
    </citation>
    <scope>NUCLEOTIDE SEQUENCE [LARGE SCALE GENOMIC DNA]</scope>
    <source>
        <strain evidence="8">32-67-7</strain>
    </source>
</reference>
<dbReference type="InterPro" id="IPR035658">
    <property type="entry name" value="TrbF"/>
</dbReference>
<accession>A0A258DF41</accession>
<organism evidence="8 9">
    <name type="scientific">Caulobacter vibrioides</name>
    <name type="common">Caulobacter crescentus</name>
    <dbReference type="NCBI Taxonomy" id="155892"/>
    <lineage>
        <taxon>Bacteria</taxon>
        <taxon>Pseudomonadati</taxon>
        <taxon>Pseudomonadota</taxon>
        <taxon>Alphaproteobacteria</taxon>
        <taxon>Caulobacterales</taxon>
        <taxon>Caulobacteraceae</taxon>
        <taxon>Caulobacter</taxon>
    </lineage>
</organism>
<evidence type="ECO:0000256" key="2">
    <source>
        <dbReference type="ARBA" id="ARBA00022692"/>
    </source>
</evidence>
<comment type="subcellular location">
    <subcellularLocation>
        <location evidence="1">Membrane</location>
        <topology evidence="1">Single-pass membrane protein</topology>
    </subcellularLocation>
</comment>
<evidence type="ECO:0000256" key="1">
    <source>
        <dbReference type="ARBA" id="ARBA00004167"/>
    </source>
</evidence>
<keyword evidence="3 6" id="KW-1133">Transmembrane helix</keyword>
<dbReference type="AlphaFoldDB" id="A0A258DF41"/>
<feature type="compositionally biased region" description="Pro residues" evidence="5">
    <location>
        <begin position="231"/>
        <end position="241"/>
    </location>
</feature>
<gene>
    <name evidence="8" type="ORF">B7Z12_00675</name>
</gene>
<dbReference type="NCBIfam" id="NF010446">
    <property type="entry name" value="PRK13872.1"/>
    <property type="match status" value="1"/>
</dbReference>
<keyword evidence="4 6" id="KW-0472">Membrane</keyword>
<dbReference type="Proteomes" id="UP000215616">
    <property type="component" value="Unassembled WGS sequence"/>
</dbReference>
<evidence type="ECO:0000256" key="4">
    <source>
        <dbReference type="ARBA" id="ARBA00023136"/>
    </source>
</evidence>
<dbReference type="Pfam" id="PF04335">
    <property type="entry name" value="VirB8"/>
    <property type="match status" value="1"/>
</dbReference>
<dbReference type="CDD" id="cd16425">
    <property type="entry name" value="TrbF"/>
    <property type="match status" value="1"/>
</dbReference>
<protein>
    <submittedName>
        <fullName evidence="8">Conjugal transfer protein TrbF</fullName>
    </submittedName>
</protein>
<evidence type="ECO:0000256" key="6">
    <source>
        <dbReference type="SAM" id="Phobius"/>
    </source>
</evidence>